<dbReference type="Gene3D" id="2.60.40.10">
    <property type="entry name" value="Immunoglobulins"/>
    <property type="match status" value="1"/>
</dbReference>
<gene>
    <name evidence="1" type="ORF">KDA10_03765</name>
</gene>
<feature type="non-terminal residue" evidence="1">
    <location>
        <position position="1"/>
    </location>
</feature>
<dbReference type="Pfam" id="PF09136">
    <property type="entry name" value="Glucodextran_B"/>
    <property type="match status" value="1"/>
</dbReference>
<dbReference type="Proteomes" id="UP000714817">
    <property type="component" value="Unassembled WGS sequence"/>
</dbReference>
<dbReference type="InterPro" id="IPR013783">
    <property type="entry name" value="Ig-like_fold"/>
</dbReference>
<evidence type="ECO:0000313" key="2">
    <source>
        <dbReference type="Proteomes" id="UP000714817"/>
    </source>
</evidence>
<reference evidence="1" key="1">
    <citation type="submission" date="2020-04" db="EMBL/GenBank/DDBJ databases">
        <authorList>
            <person name="Zhang T."/>
        </authorList>
    </citation>
    <scope>NUCLEOTIDE SEQUENCE</scope>
    <source>
        <strain evidence="1">HKST-UBA80</strain>
    </source>
</reference>
<dbReference type="EMBL" id="JAGQNY010000018">
    <property type="protein sequence ID" value="MCA9302445.1"/>
    <property type="molecule type" value="Genomic_DNA"/>
</dbReference>
<proteinExistence type="predicted"/>
<name>A0A955E1N6_UNCKA</name>
<reference evidence="1" key="2">
    <citation type="journal article" date="2021" name="Microbiome">
        <title>Successional dynamics and alternative stable states in a saline activated sludge microbial community over 9 years.</title>
        <authorList>
            <person name="Wang Y."/>
            <person name="Ye J."/>
            <person name="Ju F."/>
            <person name="Liu L."/>
            <person name="Boyd J.A."/>
            <person name="Deng Y."/>
            <person name="Parks D.H."/>
            <person name="Jiang X."/>
            <person name="Yin X."/>
            <person name="Woodcroft B.J."/>
            <person name="Tyson G.W."/>
            <person name="Hugenholtz P."/>
            <person name="Polz M.F."/>
            <person name="Zhang T."/>
        </authorList>
    </citation>
    <scope>NUCLEOTIDE SEQUENCE</scope>
    <source>
        <strain evidence="1">HKST-UBA80</strain>
    </source>
</reference>
<sequence length="92" mass="10428">TVDTIEPKIEITAPEKDKTVKNLNERVLIQGKISEKATIRINDRLAVQKPDLTFEFILGVKQGEVEVTVEAVDEAGNKKEEKLKFTYLKQSE</sequence>
<dbReference type="AlphaFoldDB" id="A0A955E1N6"/>
<evidence type="ECO:0000313" key="1">
    <source>
        <dbReference type="EMBL" id="MCA9302445.1"/>
    </source>
</evidence>
<protein>
    <submittedName>
        <fullName evidence="1">Uncharacterized protein</fullName>
    </submittedName>
</protein>
<organism evidence="1 2">
    <name type="scientific">candidate division WWE3 bacterium</name>
    <dbReference type="NCBI Taxonomy" id="2053526"/>
    <lineage>
        <taxon>Bacteria</taxon>
        <taxon>Katanobacteria</taxon>
    </lineage>
</organism>
<accession>A0A955E1N6</accession>
<comment type="caution">
    <text evidence="1">The sequence shown here is derived from an EMBL/GenBank/DDBJ whole genome shotgun (WGS) entry which is preliminary data.</text>
</comment>